<dbReference type="EC" id="3.2.1.177" evidence="5"/>
<dbReference type="PANTHER" id="PTHR43053:SF4">
    <property type="entry name" value="MYOGENESIS-REGULATING GLYCOSIDASE"/>
    <property type="match status" value="1"/>
</dbReference>
<dbReference type="Proteomes" id="UP000320085">
    <property type="component" value="Unassembled WGS sequence"/>
</dbReference>
<evidence type="ECO:0000313" key="11">
    <source>
        <dbReference type="Proteomes" id="UP000320085"/>
    </source>
</evidence>
<comment type="similarity">
    <text evidence="1 6">Belongs to the glycosyl hydrolase 31 family.</text>
</comment>
<accession>A0A543PPA9</accession>
<evidence type="ECO:0000259" key="9">
    <source>
        <dbReference type="Pfam" id="PF21365"/>
    </source>
</evidence>
<dbReference type="InterPro" id="IPR013780">
    <property type="entry name" value="Glyco_hydro_b"/>
</dbReference>
<dbReference type="Pfam" id="PF21365">
    <property type="entry name" value="Glyco_hydro_31_3rd"/>
    <property type="match status" value="1"/>
</dbReference>
<evidence type="ECO:0000256" key="6">
    <source>
        <dbReference type="RuleBase" id="RU361185"/>
    </source>
</evidence>
<feature type="domain" description="Glycosyl hydrolase family 31 C-terminal" evidence="9">
    <location>
        <begin position="590"/>
        <end position="674"/>
    </location>
</feature>
<dbReference type="EMBL" id="VFQF01000002">
    <property type="protein sequence ID" value="TQN45918.1"/>
    <property type="molecule type" value="Genomic_DNA"/>
</dbReference>
<dbReference type="SUPFAM" id="SSF51445">
    <property type="entry name" value="(Trans)glycosidases"/>
    <property type="match status" value="1"/>
</dbReference>
<evidence type="ECO:0000256" key="5">
    <source>
        <dbReference type="ARBA" id="ARBA00066962"/>
    </source>
</evidence>
<dbReference type="Gene3D" id="2.60.40.1180">
    <property type="entry name" value="Golgi alpha-mannosidase II"/>
    <property type="match status" value="2"/>
</dbReference>
<dbReference type="SUPFAM" id="SSF117125">
    <property type="entry name" value="Putative glucosidase YicI, C-terminal domain"/>
    <property type="match status" value="1"/>
</dbReference>
<dbReference type="PANTHER" id="PTHR43053">
    <property type="entry name" value="GLYCOSIDASE FAMILY 31"/>
    <property type="match status" value="1"/>
</dbReference>
<gene>
    <name evidence="10" type="ORF">FHX52_2622</name>
</gene>
<evidence type="ECO:0000256" key="3">
    <source>
        <dbReference type="ARBA" id="ARBA00023295"/>
    </source>
</evidence>
<comment type="catalytic activity">
    <reaction evidence="4">
        <text>Hydrolysis of terminal, non-reducing alpha-D-xylose residues with release of alpha-D-xylose.</text>
        <dbReference type="EC" id="3.2.1.177"/>
    </reaction>
</comment>
<dbReference type="GO" id="GO:0061634">
    <property type="term" value="F:alpha-D-xyloside xylohydrolase"/>
    <property type="evidence" value="ECO:0007669"/>
    <property type="project" value="UniProtKB-EC"/>
</dbReference>
<evidence type="ECO:0000256" key="4">
    <source>
        <dbReference type="ARBA" id="ARBA00052064"/>
    </source>
</evidence>
<dbReference type="Pfam" id="PF01055">
    <property type="entry name" value="Glyco_hydro_31_2nd"/>
    <property type="match status" value="1"/>
</dbReference>
<reference evidence="10 11" key="1">
    <citation type="submission" date="2019-06" db="EMBL/GenBank/DDBJ databases">
        <title>Sequencing the genomes of 1000 actinobacteria strains.</title>
        <authorList>
            <person name="Klenk H.-P."/>
        </authorList>
    </citation>
    <scope>NUCLEOTIDE SEQUENCE [LARGE SCALE GENOMIC DNA]</scope>
    <source>
        <strain evidence="10 11">DSM 21776</strain>
    </source>
</reference>
<dbReference type="InterPro" id="IPR000322">
    <property type="entry name" value="Glyco_hydro_31_TIM"/>
</dbReference>
<feature type="domain" description="Glycoside hydrolase family 31 TIM barrel" evidence="7">
    <location>
        <begin position="267"/>
        <end position="578"/>
    </location>
</feature>
<dbReference type="Pfam" id="PF13802">
    <property type="entry name" value="Gal_mutarotas_2"/>
    <property type="match status" value="1"/>
</dbReference>
<evidence type="ECO:0000259" key="8">
    <source>
        <dbReference type="Pfam" id="PF13802"/>
    </source>
</evidence>
<keyword evidence="2 6" id="KW-0378">Hydrolase</keyword>
<dbReference type="CDD" id="cd06593">
    <property type="entry name" value="GH31_xylosidase_YicI"/>
    <property type="match status" value="1"/>
</dbReference>
<dbReference type="Gene3D" id="3.20.20.80">
    <property type="entry name" value="Glycosidases"/>
    <property type="match status" value="1"/>
</dbReference>
<keyword evidence="3 6" id="KW-0326">Glycosidase</keyword>
<evidence type="ECO:0000313" key="10">
    <source>
        <dbReference type="EMBL" id="TQN45918.1"/>
    </source>
</evidence>
<dbReference type="CDD" id="cd14752">
    <property type="entry name" value="GH31_N"/>
    <property type="match status" value="1"/>
</dbReference>
<dbReference type="RefSeq" id="WP_141822664.1">
    <property type="nucleotide sequence ID" value="NZ_BAAAQC010000010.1"/>
</dbReference>
<dbReference type="InterPro" id="IPR048395">
    <property type="entry name" value="Glyco_hydro_31_C"/>
</dbReference>
<dbReference type="InterPro" id="IPR017853">
    <property type="entry name" value="GH"/>
</dbReference>
<name>A0A543PPA9_9MICO</name>
<organism evidence="10 11">
    <name type="scientific">Humibacillus xanthopallidus</name>
    <dbReference type="NCBI Taxonomy" id="412689"/>
    <lineage>
        <taxon>Bacteria</taxon>
        <taxon>Bacillati</taxon>
        <taxon>Actinomycetota</taxon>
        <taxon>Actinomycetes</taxon>
        <taxon>Micrococcales</taxon>
        <taxon>Intrasporangiaceae</taxon>
        <taxon>Humibacillus</taxon>
    </lineage>
</organism>
<dbReference type="NCBIfam" id="NF007940">
    <property type="entry name" value="PRK10658.1"/>
    <property type="match status" value="1"/>
</dbReference>
<evidence type="ECO:0000259" key="7">
    <source>
        <dbReference type="Pfam" id="PF01055"/>
    </source>
</evidence>
<dbReference type="InterPro" id="IPR011013">
    <property type="entry name" value="Gal_mutarotase_sf_dom"/>
</dbReference>
<sequence length="792" mass="86804">MKFTDGYWQTRADVTLLRPAEVRDLEVGDDGRSLTAYAPTARIGTRGDTLNRPLLTVRFHSPMPDVIGVRLTRHEGGLPRHPQFALASSAAASPTGTPTATVDETGGVLTAGRLSVHVARGEGYAVRFVADGRELTSSMPRGTGVALGGDGQTWAVDQLALGVGDLVYGLGERFGPLVKNGQTVDIWNADGGTSSEQAYKNVPFYLTNAGYGVFVRHPEEVSFEVGSEAVSATQFSVAGEQLEYYVIHGATPKEILATYTALTGRAPQVPAWSYGLWLSTSFTTSYDEATVTSFVDGMAERGLPLSVFHFDCFWMREFHWCDFVWDPATFPDPEGMIRRLKAKGLRICVWINPYIAQRSALFTEGMEKGYLVRRPDGSVWQWDKWQAGMGLVDFTNPAAVDWFTGHLDRLLDIGVDAFKTDFGERIPTDVVWHDGSDPERMHNYYAQVYNRAVFDLLRDRRGEGEAVLFARSATAGGQQFPVHWGGDCDSTFPSMAESLRGGLSLAYSGFGYWSHDIGGFEGRPDPAVFKRWVAFGLMSSHSRLHGSDSYRVPWAFDDEAVDVTRRFTRLKLALMPYLSRVGRDVTTEGVGVMRPMLLEFPDDPAVAHLDRQYLLGDSLLVAPVFSAEGQVDYYVPAGRWTSLLDGRTVTGPGWVREEHGFDSLPLLVRPDTVLPLGDRTDTPEYDWADGVTLALVELADGDRDVVVPGREGADDTVFAVSRRDDTIVVRRTSGPEGHGSWHVVVPGGDPERVRVTGGRLVAPVADLPYAVGGVTVEVDGGTLEIDLEGDAR</sequence>
<dbReference type="GO" id="GO:0005975">
    <property type="term" value="P:carbohydrate metabolic process"/>
    <property type="evidence" value="ECO:0007669"/>
    <property type="project" value="InterPro"/>
</dbReference>
<dbReference type="FunFam" id="3.20.20.80:FF:000053">
    <property type="entry name" value="Alpha-xylosidase YicI"/>
    <property type="match status" value="1"/>
</dbReference>
<dbReference type="OrthoDB" id="176168at2"/>
<dbReference type="SUPFAM" id="SSF74650">
    <property type="entry name" value="Galactose mutarotase-like"/>
    <property type="match status" value="1"/>
</dbReference>
<feature type="domain" description="Glycoside hydrolase family 31 N-terminal" evidence="8">
    <location>
        <begin position="57"/>
        <end position="224"/>
    </location>
</feature>
<proteinExistence type="inferred from homology"/>
<evidence type="ECO:0000256" key="2">
    <source>
        <dbReference type="ARBA" id="ARBA00022801"/>
    </source>
</evidence>
<dbReference type="InterPro" id="IPR050985">
    <property type="entry name" value="Alpha-glycosidase_related"/>
</dbReference>
<dbReference type="AlphaFoldDB" id="A0A543PPA9"/>
<evidence type="ECO:0000256" key="1">
    <source>
        <dbReference type="ARBA" id="ARBA00007806"/>
    </source>
</evidence>
<comment type="caution">
    <text evidence="10">The sequence shown here is derived from an EMBL/GenBank/DDBJ whole genome shotgun (WGS) entry which is preliminary data.</text>
</comment>
<dbReference type="Gene3D" id="2.60.40.1760">
    <property type="entry name" value="glycosyl hydrolase (family 31)"/>
    <property type="match status" value="1"/>
</dbReference>
<dbReference type="InterPro" id="IPR025887">
    <property type="entry name" value="Glyco_hydro_31_N_dom"/>
</dbReference>
<dbReference type="SUPFAM" id="SSF51011">
    <property type="entry name" value="Glycosyl hydrolase domain"/>
    <property type="match status" value="1"/>
</dbReference>
<dbReference type="GO" id="GO:0030246">
    <property type="term" value="F:carbohydrate binding"/>
    <property type="evidence" value="ECO:0007669"/>
    <property type="project" value="InterPro"/>
</dbReference>
<protein>
    <recommendedName>
        <fullName evidence="5">alpha-D-xyloside xylohydrolase</fullName>
        <ecNumber evidence="5">3.2.1.177</ecNumber>
    </recommendedName>
</protein>